<proteinExistence type="inferred from homology"/>
<evidence type="ECO:0000313" key="7">
    <source>
        <dbReference type="EMBL" id="OIQ92747.1"/>
    </source>
</evidence>
<dbReference type="Pfam" id="PF01266">
    <property type="entry name" value="DAO"/>
    <property type="match status" value="1"/>
</dbReference>
<feature type="domain" description="FAD dependent oxidoreductase" evidence="6">
    <location>
        <begin position="6"/>
        <end position="365"/>
    </location>
</feature>
<gene>
    <name evidence="7" type="primary">lhgO_2</name>
    <name evidence="7" type="ORF">GALL_253500</name>
</gene>
<evidence type="ECO:0000256" key="4">
    <source>
        <dbReference type="ARBA" id="ARBA00023002"/>
    </source>
</evidence>
<dbReference type="InterPro" id="IPR006076">
    <property type="entry name" value="FAD-dep_OxRdtase"/>
</dbReference>
<dbReference type="GO" id="GO:0003973">
    <property type="term" value="F:(S)-2-hydroxy-acid oxidase activity"/>
    <property type="evidence" value="ECO:0007669"/>
    <property type="project" value="UniProtKB-EC"/>
</dbReference>
<keyword evidence="3" id="KW-0274">FAD</keyword>
<evidence type="ECO:0000256" key="1">
    <source>
        <dbReference type="ARBA" id="ARBA00001974"/>
    </source>
</evidence>
<dbReference type="SUPFAM" id="SSF51905">
    <property type="entry name" value="FAD/NAD(P)-binding domain"/>
    <property type="match status" value="1"/>
</dbReference>
<dbReference type="PANTHER" id="PTHR43104:SF4">
    <property type="entry name" value="L-2-HYDROXYGLUTARATE DEHYDROGENASE, MITOCHONDRIAL"/>
    <property type="match status" value="1"/>
</dbReference>
<dbReference type="Gene3D" id="3.30.9.10">
    <property type="entry name" value="D-Amino Acid Oxidase, subunit A, domain 2"/>
    <property type="match status" value="1"/>
</dbReference>
<dbReference type="GO" id="GO:0047545">
    <property type="term" value="F:(S)-2-hydroxyglutarate dehydrogenase activity"/>
    <property type="evidence" value="ECO:0007669"/>
    <property type="project" value="TreeGrafter"/>
</dbReference>
<dbReference type="Gene3D" id="3.50.50.60">
    <property type="entry name" value="FAD/NAD(P)-binding domain"/>
    <property type="match status" value="1"/>
</dbReference>
<comment type="caution">
    <text evidence="7">The sequence shown here is derived from an EMBL/GenBank/DDBJ whole genome shotgun (WGS) entry which is preliminary data.</text>
</comment>
<comment type="similarity">
    <text evidence="5">Belongs to the L2HGDH family.</text>
</comment>
<dbReference type="AlphaFoldDB" id="A0A1J5RTE4"/>
<comment type="cofactor">
    <cofactor evidence="1">
        <name>FAD</name>
        <dbReference type="ChEBI" id="CHEBI:57692"/>
    </cofactor>
</comment>
<sequence length="372" mass="38589">MTDRVDTVVIGAGIVGLAVARALARAGHEVVILEQGEAIGGGISARNSEVIHAGMYYAPGSLKAKLCVRGNHLLRAFLASHGVAHRMTGKLIVATSAEEEGKLDEILARGRANGVEGLERISAARATAMEPALSCCAALWSPATGILDTHGAMLALLGEAEAHGAVLALKSPLLSGEATGRGILLEVGGAEPCRLLARRVVNCAGLAAPRIGAAIAGVRPGSVPPAFLCKGNYFLLAGRQPFGRLVYPVPVSAGLGVHYTLDLGGQGRFGPDVEWIETEEYKVDPRRAEVFYAAIRRYWPGLPDAALQPGYAGIRPKIQGPDDPARDFVVQGAEAHGVAGLVQLYGIESPGLTSSLALAENVAALLREEGAA</sequence>
<reference evidence="7" key="1">
    <citation type="submission" date="2016-10" db="EMBL/GenBank/DDBJ databases">
        <title>Sequence of Gallionella enrichment culture.</title>
        <authorList>
            <person name="Poehlein A."/>
            <person name="Muehling M."/>
            <person name="Daniel R."/>
        </authorList>
    </citation>
    <scope>NUCLEOTIDE SEQUENCE</scope>
</reference>
<dbReference type="InterPro" id="IPR036188">
    <property type="entry name" value="FAD/NAD-bd_sf"/>
</dbReference>
<keyword evidence="4 7" id="KW-0560">Oxidoreductase</keyword>
<protein>
    <submittedName>
        <fullName evidence="7">L-2-hydroxyglutarate oxidase LhgO</fullName>
        <ecNumber evidence="7">1.1.3.15</ecNumber>
    </submittedName>
</protein>
<evidence type="ECO:0000256" key="2">
    <source>
        <dbReference type="ARBA" id="ARBA00022630"/>
    </source>
</evidence>
<dbReference type="EMBL" id="MLJW01000224">
    <property type="protein sequence ID" value="OIQ92747.1"/>
    <property type="molecule type" value="Genomic_DNA"/>
</dbReference>
<name>A0A1J5RTE4_9ZZZZ</name>
<evidence type="ECO:0000256" key="3">
    <source>
        <dbReference type="ARBA" id="ARBA00022827"/>
    </source>
</evidence>
<dbReference type="EC" id="1.1.3.15" evidence="7"/>
<accession>A0A1J5RTE4</accession>
<evidence type="ECO:0000256" key="5">
    <source>
        <dbReference type="ARBA" id="ARBA00037941"/>
    </source>
</evidence>
<evidence type="ECO:0000259" key="6">
    <source>
        <dbReference type="Pfam" id="PF01266"/>
    </source>
</evidence>
<keyword evidence="2" id="KW-0285">Flavoprotein</keyword>
<dbReference type="PANTHER" id="PTHR43104">
    <property type="entry name" value="L-2-HYDROXYGLUTARATE DEHYDROGENASE, MITOCHONDRIAL"/>
    <property type="match status" value="1"/>
</dbReference>
<organism evidence="7">
    <name type="scientific">mine drainage metagenome</name>
    <dbReference type="NCBI Taxonomy" id="410659"/>
    <lineage>
        <taxon>unclassified sequences</taxon>
        <taxon>metagenomes</taxon>
        <taxon>ecological metagenomes</taxon>
    </lineage>
</organism>